<dbReference type="PANTHER" id="PTHR45266:SF3">
    <property type="entry name" value="OXALOACETATE DECARBOXYLASE ALPHA CHAIN"/>
    <property type="match status" value="1"/>
</dbReference>
<dbReference type="Proteomes" id="UP000186583">
    <property type="component" value="Unassembled WGS sequence"/>
</dbReference>
<keyword evidence="3" id="KW-0067">ATP-binding</keyword>
<dbReference type="Gene3D" id="2.40.50.100">
    <property type="match status" value="1"/>
</dbReference>
<dbReference type="SUPFAM" id="SSF50891">
    <property type="entry name" value="Cyclophilin-like"/>
    <property type="match status" value="1"/>
</dbReference>
<accession>A0A1Q8RBU2</accession>
<protein>
    <submittedName>
        <fullName evidence="6">Putative urea carboxylase 3</fullName>
    </submittedName>
</protein>
<feature type="domain" description="Lipoyl-binding" evidence="5">
    <location>
        <begin position="170"/>
        <end position="257"/>
    </location>
</feature>
<dbReference type="Pfam" id="PF00364">
    <property type="entry name" value="Biotin_lipoyl"/>
    <property type="match status" value="1"/>
</dbReference>
<evidence type="ECO:0000313" key="6">
    <source>
        <dbReference type="EMBL" id="OLN81828.1"/>
    </source>
</evidence>
<evidence type="ECO:0000256" key="3">
    <source>
        <dbReference type="ARBA" id="ARBA00022840"/>
    </source>
</evidence>
<comment type="caution">
    <text evidence="6">The sequence shown here is derived from an EMBL/GenBank/DDBJ whole genome shotgun (WGS) entry which is preliminary data.</text>
</comment>
<reference evidence="6 7" key="1">
    <citation type="submission" date="2016-11" db="EMBL/GenBank/DDBJ databases">
        <title>Draft Genome Assembly of Colletotrichum chlorophyti a pathogen of herbaceous plants.</title>
        <authorList>
            <person name="Gan P."/>
            <person name="Narusaka M."/>
            <person name="Tsushima A."/>
            <person name="Narusaka Y."/>
            <person name="Takano Y."/>
            <person name="Shirasu K."/>
        </authorList>
    </citation>
    <scope>NUCLEOTIDE SEQUENCE [LARGE SCALE GENOMIC DNA]</scope>
    <source>
        <strain evidence="6 7">NTL11</strain>
    </source>
</reference>
<proteinExistence type="predicted"/>
<evidence type="ECO:0000256" key="4">
    <source>
        <dbReference type="ARBA" id="ARBA00023267"/>
    </source>
</evidence>
<evidence type="ECO:0000256" key="1">
    <source>
        <dbReference type="ARBA" id="ARBA00022741"/>
    </source>
</evidence>
<dbReference type="AlphaFoldDB" id="A0A1Q8RBU2"/>
<gene>
    <name evidence="6" type="ORF">CCHL11_08903</name>
</gene>
<dbReference type="InterPro" id="IPR029000">
    <property type="entry name" value="Cyclophilin-like_dom_sf"/>
</dbReference>
<dbReference type="GO" id="GO:0005524">
    <property type="term" value="F:ATP binding"/>
    <property type="evidence" value="ECO:0007669"/>
    <property type="project" value="UniProtKB-KW"/>
</dbReference>
<dbReference type="InterPro" id="IPR000089">
    <property type="entry name" value="Biotin_lipoyl"/>
</dbReference>
<evidence type="ECO:0000259" key="5">
    <source>
        <dbReference type="PROSITE" id="PS50968"/>
    </source>
</evidence>
<dbReference type="OrthoDB" id="196847at2759"/>
<dbReference type="STRING" id="708187.A0A1Q8RBU2"/>
<keyword evidence="1" id="KW-0547">Nucleotide-binding</keyword>
<dbReference type="GO" id="GO:0016787">
    <property type="term" value="F:hydrolase activity"/>
    <property type="evidence" value="ECO:0007669"/>
    <property type="project" value="UniProtKB-KW"/>
</dbReference>
<dbReference type="InterPro" id="IPR050709">
    <property type="entry name" value="Biotin_Carboxyl_Carrier/Decarb"/>
</dbReference>
<dbReference type="Gene3D" id="2.40.100.10">
    <property type="entry name" value="Cyclophilin-like"/>
    <property type="match status" value="1"/>
</dbReference>
<dbReference type="SUPFAM" id="SSF51230">
    <property type="entry name" value="Single hybrid motif"/>
    <property type="match status" value="1"/>
</dbReference>
<dbReference type="PROSITE" id="PS50968">
    <property type="entry name" value="BIOTINYL_LIPOYL"/>
    <property type="match status" value="1"/>
</dbReference>
<organism evidence="6 7">
    <name type="scientific">Colletotrichum chlorophyti</name>
    <dbReference type="NCBI Taxonomy" id="708187"/>
    <lineage>
        <taxon>Eukaryota</taxon>
        <taxon>Fungi</taxon>
        <taxon>Dikarya</taxon>
        <taxon>Ascomycota</taxon>
        <taxon>Pezizomycotina</taxon>
        <taxon>Sordariomycetes</taxon>
        <taxon>Hypocreomycetidae</taxon>
        <taxon>Glomerellales</taxon>
        <taxon>Glomerellaceae</taxon>
        <taxon>Colletotrichum</taxon>
    </lineage>
</organism>
<name>A0A1Q8RBU2_9PEZI</name>
<keyword evidence="7" id="KW-1185">Reference proteome</keyword>
<keyword evidence="4" id="KW-0092">Biotin</keyword>
<keyword evidence="2" id="KW-0378">Hydrolase</keyword>
<dbReference type="PANTHER" id="PTHR45266">
    <property type="entry name" value="OXALOACETATE DECARBOXYLASE ALPHA CHAIN"/>
    <property type="match status" value="1"/>
</dbReference>
<evidence type="ECO:0000256" key="2">
    <source>
        <dbReference type="ARBA" id="ARBA00022801"/>
    </source>
</evidence>
<dbReference type="InterPro" id="IPR011053">
    <property type="entry name" value="Single_hybrid_motif"/>
</dbReference>
<dbReference type="InterPro" id="IPR003833">
    <property type="entry name" value="CT_C_D"/>
</dbReference>
<evidence type="ECO:0000313" key="7">
    <source>
        <dbReference type="Proteomes" id="UP000186583"/>
    </source>
</evidence>
<dbReference type="Pfam" id="PF02682">
    <property type="entry name" value="CT_C_D"/>
    <property type="match status" value="1"/>
</dbReference>
<dbReference type="EMBL" id="MPGH01000241">
    <property type="protein sequence ID" value="OLN81828.1"/>
    <property type="molecule type" value="Genomic_DNA"/>
</dbReference>
<sequence length="260" mass="28461">MFPLDPRYVYTGQKYNPNRAYTPSGSVGLGGSLLAIYPVAAPGGYQLMGRTLGTWDMMGTRPGFSPSRPWLFNHFDMVKFHEVSEEEFDEAERAFTAGRYDFDISEGVLGVDEYIAKFDTAARDPEYQDWRRRQLAAAKEMGELEQRLFADWNAAKAADASKQSVGDGESASEGAVAVESPMSANVWKVLVKVGDVLQEKQTVAILEAMKMEIKVLVSSSQVGAVVTHISRPPGSVVTPGMAIVMARRAVQPLVTVTSRT</sequence>
<dbReference type="CDD" id="cd06850">
    <property type="entry name" value="biotinyl_domain"/>
    <property type="match status" value="1"/>
</dbReference>